<dbReference type="AlphaFoldDB" id="A0A7S2ULH5"/>
<name>A0A7S2ULH5_9STRA</name>
<evidence type="ECO:0000313" key="3">
    <source>
        <dbReference type="EMBL" id="CAD9823383.1"/>
    </source>
</evidence>
<organism evidence="3">
    <name type="scientific">Attheya septentrionalis</name>
    <dbReference type="NCBI Taxonomy" id="420275"/>
    <lineage>
        <taxon>Eukaryota</taxon>
        <taxon>Sar</taxon>
        <taxon>Stramenopiles</taxon>
        <taxon>Ochrophyta</taxon>
        <taxon>Bacillariophyta</taxon>
        <taxon>Coscinodiscophyceae</taxon>
        <taxon>Chaetocerotophycidae</taxon>
        <taxon>Chaetocerotales</taxon>
        <taxon>Attheyaceae</taxon>
        <taxon>Attheya</taxon>
    </lineage>
</organism>
<evidence type="ECO:0000256" key="1">
    <source>
        <dbReference type="SAM" id="Phobius"/>
    </source>
</evidence>
<reference evidence="3" key="1">
    <citation type="submission" date="2021-01" db="EMBL/GenBank/DDBJ databases">
        <authorList>
            <person name="Corre E."/>
            <person name="Pelletier E."/>
            <person name="Niang G."/>
            <person name="Scheremetjew M."/>
            <person name="Finn R."/>
            <person name="Kale V."/>
            <person name="Holt S."/>
            <person name="Cochrane G."/>
            <person name="Meng A."/>
            <person name="Brown T."/>
            <person name="Cohen L."/>
        </authorList>
    </citation>
    <scope>NUCLEOTIDE SEQUENCE</scope>
    <source>
        <strain evidence="3">CCMP2084</strain>
    </source>
</reference>
<feature type="signal peptide" evidence="2">
    <location>
        <begin position="1"/>
        <end position="24"/>
    </location>
</feature>
<feature type="transmembrane region" description="Helical" evidence="1">
    <location>
        <begin position="162"/>
        <end position="183"/>
    </location>
</feature>
<keyword evidence="1" id="KW-0472">Membrane</keyword>
<sequence>MVERKWSLLLVTLVVACSLSSSVAFTVPSRSSSARIVGPSSSAPAFFGKESSSSSSSLEVVTPENMDVVGMVVGQENYGLAIVALGEGLWSFLEAPSFDHAKVIVPAAVAAVVLCAVSGPMVTSGDPASVTLGLEIATFVSLGLGASYVARLLAPYSPSAKEIAFGGLLVAVAGFFSFSQNLLVDGFVTLPSIPLPSLPHIELPSIQLPF</sequence>
<feature type="chain" id="PRO_5030974787" evidence="2">
    <location>
        <begin position="25"/>
        <end position="210"/>
    </location>
</feature>
<keyword evidence="2" id="KW-0732">Signal</keyword>
<keyword evidence="1" id="KW-1133">Transmembrane helix</keyword>
<evidence type="ECO:0000256" key="2">
    <source>
        <dbReference type="SAM" id="SignalP"/>
    </source>
</evidence>
<gene>
    <name evidence="3" type="ORF">ASEP1449_LOCUS15217</name>
</gene>
<dbReference type="PROSITE" id="PS51257">
    <property type="entry name" value="PROKAR_LIPOPROTEIN"/>
    <property type="match status" value="1"/>
</dbReference>
<feature type="transmembrane region" description="Helical" evidence="1">
    <location>
        <begin position="103"/>
        <end position="122"/>
    </location>
</feature>
<proteinExistence type="predicted"/>
<protein>
    <submittedName>
        <fullName evidence="3">Uncharacterized protein</fullName>
    </submittedName>
</protein>
<dbReference type="EMBL" id="HBHQ01022490">
    <property type="protein sequence ID" value="CAD9823383.1"/>
    <property type="molecule type" value="Transcribed_RNA"/>
</dbReference>
<keyword evidence="1" id="KW-0812">Transmembrane</keyword>
<feature type="transmembrane region" description="Helical" evidence="1">
    <location>
        <begin position="128"/>
        <end position="150"/>
    </location>
</feature>
<accession>A0A7S2ULH5</accession>